<reference evidence="1 2" key="1">
    <citation type="submission" date="2015-07" db="EMBL/GenBank/DDBJ databases">
        <title>Emmonsia species relationships and genome sequence.</title>
        <authorList>
            <consortium name="The Broad Institute Genomics Platform"/>
            <person name="Cuomo C.A."/>
            <person name="Munoz J.F."/>
            <person name="Imamovic A."/>
            <person name="Priest M.E."/>
            <person name="Young S."/>
            <person name="Clay O.K."/>
            <person name="McEwen J.G."/>
        </authorList>
    </citation>
    <scope>NUCLEOTIDE SEQUENCE [LARGE SCALE GENOMIC DNA]</scope>
    <source>
        <strain evidence="1 2">UAMH 9510</strain>
    </source>
</reference>
<protein>
    <submittedName>
        <fullName evidence="1">Uncharacterized protein</fullName>
    </submittedName>
</protein>
<dbReference type="OrthoDB" id="10658740at2759"/>
<dbReference type="AlphaFoldDB" id="A0A1J9Q5M2"/>
<name>A0A1J9Q5M2_9EURO</name>
<evidence type="ECO:0000313" key="2">
    <source>
        <dbReference type="Proteomes" id="UP000182235"/>
    </source>
</evidence>
<dbReference type="EMBL" id="LGRN01000151">
    <property type="protein sequence ID" value="OJD15523.1"/>
    <property type="molecule type" value="Genomic_DNA"/>
</dbReference>
<keyword evidence="2" id="KW-1185">Reference proteome</keyword>
<proteinExistence type="predicted"/>
<gene>
    <name evidence="1" type="ORF">AJ78_04219</name>
</gene>
<organism evidence="1 2">
    <name type="scientific">Emergomyces pasteurianus Ep9510</name>
    <dbReference type="NCBI Taxonomy" id="1447872"/>
    <lineage>
        <taxon>Eukaryota</taxon>
        <taxon>Fungi</taxon>
        <taxon>Dikarya</taxon>
        <taxon>Ascomycota</taxon>
        <taxon>Pezizomycotina</taxon>
        <taxon>Eurotiomycetes</taxon>
        <taxon>Eurotiomycetidae</taxon>
        <taxon>Onygenales</taxon>
        <taxon>Ajellomycetaceae</taxon>
        <taxon>Emergomyces</taxon>
    </lineage>
</organism>
<evidence type="ECO:0000313" key="1">
    <source>
        <dbReference type="EMBL" id="OJD15523.1"/>
    </source>
</evidence>
<dbReference type="VEuPathDB" id="FungiDB:AJ78_04219"/>
<dbReference type="Proteomes" id="UP000182235">
    <property type="component" value="Unassembled WGS sequence"/>
</dbReference>
<sequence length="77" mass="8867">MENHKLSPASFKLGLLNRSQGEDKRVEIARWLEKTEPHEQVDTNSTSAEDPAALEMDKLSRKCSEADLKQAKRIRFR</sequence>
<accession>A0A1J9Q5M2</accession>
<comment type="caution">
    <text evidence="1">The sequence shown here is derived from an EMBL/GenBank/DDBJ whole genome shotgun (WGS) entry which is preliminary data.</text>
</comment>